<accession>A0A0B7N5B6</accession>
<name>A0A0B7N5B6_9FUNG</name>
<gene>
    <name evidence="2" type="primary">PARPA_04443.1 scaffold 13247</name>
</gene>
<sequence>MATIYFEDGNGKLTDENGNEVIEYQMEVDNEEYPLTSITTFTSYLDLKPPEKTKKANKVEETSSKSGAKPEKKTEGTYRKYKKEDIEKFYFLVFEKNMSIRGAARELKIPPGTAQT</sequence>
<feature type="region of interest" description="Disordered" evidence="1">
    <location>
        <begin position="50"/>
        <end position="76"/>
    </location>
</feature>
<evidence type="ECO:0000256" key="1">
    <source>
        <dbReference type="SAM" id="MobiDB-lite"/>
    </source>
</evidence>
<dbReference type="Proteomes" id="UP000054107">
    <property type="component" value="Unassembled WGS sequence"/>
</dbReference>
<evidence type="ECO:0000313" key="3">
    <source>
        <dbReference type="Proteomes" id="UP000054107"/>
    </source>
</evidence>
<organism evidence="2 3">
    <name type="scientific">Parasitella parasitica</name>
    <dbReference type="NCBI Taxonomy" id="35722"/>
    <lineage>
        <taxon>Eukaryota</taxon>
        <taxon>Fungi</taxon>
        <taxon>Fungi incertae sedis</taxon>
        <taxon>Mucoromycota</taxon>
        <taxon>Mucoromycotina</taxon>
        <taxon>Mucoromycetes</taxon>
        <taxon>Mucorales</taxon>
        <taxon>Mucorineae</taxon>
        <taxon>Mucoraceae</taxon>
        <taxon>Parasitella</taxon>
    </lineage>
</organism>
<feature type="non-terminal residue" evidence="2">
    <location>
        <position position="116"/>
    </location>
</feature>
<dbReference type="OrthoDB" id="2262293at2759"/>
<dbReference type="AlphaFoldDB" id="A0A0B7N5B6"/>
<protein>
    <submittedName>
        <fullName evidence="2">Uncharacterized protein</fullName>
    </submittedName>
</protein>
<reference evidence="2 3" key="1">
    <citation type="submission" date="2014-09" db="EMBL/GenBank/DDBJ databases">
        <authorList>
            <person name="Ellenberger Sabrina"/>
        </authorList>
    </citation>
    <scope>NUCLEOTIDE SEQUENCE [LARGE SCALE GENOMIC DNA]</scope>
    <source>
        <strain evidence="2 3">CBS 412.66</strain>
    </source>
</reference>
<evidence type="ECO:0000313" key="2">
    <source>
        <dbReference type="EMBL" id="CEP10700.1"/>
    </source>
</evidence>
<proteinExistence type="predicted"/>
<keyword evidence="3" id="KW-1185">Reference proteome</keyword>
<dbReference type="EMBL" id="LN724825">
    <property type="protein sequence ID" value="CEP10700.1"/>
    <property type="molecule type" value="Genomic_DNA"/>
</dbReference>